<comment type="similarity">
    <text evidence="2">Belongs to the class-I pyridoxal-phosphate-dependent aminotransferase family.</text>
</comment>
<dbReference type="InterPro" id="IPR015422">
    <property type="entry name" value="PyrdxlP-dep_Trfase_small"/>
</dbReference>
<dbReference type="PRINTS" id="PR01848">
    <property type="entry name" value="U2AUXFACTOR"/>
</dbReference>
<comment type="pathway">
    <text evidence="10">Amino-acid degradation; L-kynurenine degradation; kynurenate from L-kynurenine: step 1/2.</text>
</comment>
<evidence type="ECO:0000256" key="6">
    <source>
        <dbReference type="ARBA" id="ARBA00022737"/>
    </source>
</evidence>
<dbReference type="GO" id="GO:0030170">
    <property type="term" value="F:pyridoxal phosphate binding"/>
    <property type="evidence" value="ECO:0007669"/>
    <property type="project" value="InterPro"/>
</dbReference>
<dbReference type="InterPro" id="IPR015421">
    <property type="entry name" value="PyrdxlP-dep_Trfase_major"/>
</dbReference>
<dbReference type="CDD" id="cd12540">
    <property type="entry name" value="RRM_U2AFBPL"/>
    <property type="match status" value="1"/>
</dbReference>
<keyword evidence="8" id="KW-0862">Zinc</keyword>
<feature type="compositionally biased region" description="Basic residues" evidence="11">
    <location>
        <begin position="1052"/>
        <end position="1065"/>
    </location>
</feature>
<dbReference type="CDD" id="cd00609">
    <property type="entry name" value="AAT_like"/>
    <property type="match status" value="1"/>
</dbReference>
<feature type="compositionally biased region" description="Low complexity" evidence="11">
    <location>
        <begin position="987"/>
        <end position="1002"/>
    </location>
</feature>
<dbReference type="GO" id="GO:0005739">
    <property type="term" value="C:mitochondrion"/>
    <property type="evidence" value="ECO:0007669"/>
    <property type="project" value="TreeGrafter"/>
</dbReference>
<dbReference type="GO" id="GO:0008270">
    <property type="term" value="F:zinc ion binding"/>
    <property type="evidence" value="ECO:0007669"/>
    <property type="project" value="UniProtKB-KW"/>
</dbReference>
<evidence type="ECO:0000256" key="10">
    <source>
        <dbReference type="ARBA" id="ARBA00024016"/>
    </source>
</evidence>
<dbReference type="SUPFAM" id="SSF53383">
    <property type="entry name" value="PLP-dependent transferases"/>
    <property type="match status" value="1"/>
</dbReference>
<sequence length="1473" mass="167979">MIRHRARRAFLKKLKRKRKRQKLAKENIEREIEGILRFLFLYVISELSRLQLSPSYRAQQAKELELAALEAKERYNLNYNVTFYSERNEELWQEREREAQRQWEENNRQKILLKQREEETQFYDPLFCRSALYVWVAYDYVWGSHGPRIIKASFKTKKEGISIKIIHCYAPTNDYNEDAKDQFYNKLQSIIEKCPTKDLTILMGDFNAKVGTDNTGYEDIMGRHGLGERNENGERFANLCAFNKLVIGGTIFPHKRIHKTTWTSPDHTTQNQIDDICINKTFRRTIEDVRTKRGADITSDHHLLVAKMKLKLKKHWTMGRTISQKFNTAFLQDTNKLNEFKIVLSNKFQAFHDLLNGEGTTVERNWKGIKEAITSTCHENTSKKLLNRPAPLNPPNIEAAPTDLPINVGPPTIEEISMAIRQIKSGKAAGPNNIPAEALKADTKSQLYGSLWNNQLNGIHHSTSTSLTTKKAFDSVNRTTLWKLLRHYGVPQKTVNIIQNSYDGLHCKIVHGGQLKKSFEIKTGVRQGRLLSPFLFLLMIDWIMKTSTSEGKHGIQWTSRMQLDDLDFADDLALLSQTQQQMQEKTNSVTAASAAHAPITIDGEDLEDVKTFTYLGSIIDEHGGSDADVKARIGKARAAYLQLRNIWNSKQLSTNTKYIAFFSFQRKIKAEWESKQMESKKFIPESKTQDVHEQQSSDLPPWHLPPPPVPILPVIEQVPYGSTVSTVMEKCSFFRKTGACRYGFLCSRLHQYPSPYDDTIESFNIADDQDVGGLDEPIDNSCLVLQIPKMFTHYHLDLTKNTGSEDQDSGLEVDESQLLSDYHEFYHDVRMELESRWGKISVIRTCRNLADHLRGAVYVEFSRGPSAAWDAAEACNGRWFAGRQLTCTVVRLGGGWREAICGLYHRGKCPKGDLHCNFLHVFLNPGETSNDLQKTLWRHVGRLISLVDNNGHSDHGRSSTVKSLSNDSSSLTHRHQHYHDRRKTRRQSSSSISSHSRSSSPIGHHHSSRSKNNYKNSRLSEYHSHRKSKRNKHYSSGSRRSSLNRSPSTSSVHKKHKKHMKEKSHKILKRAKENCTDMLNETRSAMILPAARILKQKPSIWYGFPDILPKQHVLESLTMLGKPDVSPFLHQYTRSMGHPRLVTVLSKLYTSFLRCDRKLYGESGSLQVDSFGPDREIDPLKEVIITVGAYGSLFTAISALVNPDDEVIIMDPSFDCYTPMTVMAGGVPIYVPLRPQLVDGEELISDCWKLDIKELESKITSKTKVLLLNTPHNPLGKVFNREELESIADVCIRHNLVCISDEVYEWLVFPPNHHIKIASLPGMWSRTLTIGSAGKTFSVTGWKLGWTIGPANLIQAMQLHQQNTVYTCPTPLQEAVARSLEIELPLLNTHESYFNEMCALIEPKGRNMVKKLNEIGMIAVRPTGGYFLVADISKLHVPSNELDKNDSLSYDVKFNNWMMQNKVSIYVAISVFC</sequence>
<keyword evidence="9" id="KW-0663">Pyridoxal phosphate</keyword>
<dbReference type="InterPro" id="IPR015424">
    <property type="entry name" value="PyrdxlP-dep_Trfase"/>
</dbReference>
<organism evidence="13 14">
    <name type="scientific">Schistosoma margrebowiei</name>
    <dbReference type="NCBI Taxonomy" id="48269"/>
    <lineage>
        <taxon>Eukaryota</taxon>
        <taxon>Metazoa</taxon>
        <taxon>Spiralia</taxon>
        <taxon>Lophotrochozoa</taxon>
        <taxon>Platyhelminthes</taxon>
        <taxon>Trematoda</taxon>
        <taxon>Digenea</taxon>
        <taxon>Strigeidida</taxon>
        <taxon>Schistosomatoidea</taxon>
        <taxon>Schistosomatidae</taxon>
        <taxon>Schistosoma</taxon>
    </lineage>
</organism>
<dbReference type="GO" id="GO:0003723">
    <property type="term" value="F:RNA binding"/>
    <property type="evidence" value="ECO:0007669"/>
    <property type="project" value="InterPro"/>
</dbReference>
<feature type="domain" description="C3H1-type" evidence="12">
    <location>
        <begin position="725"/>
        <end position="753"/>
    </location>
</feature>
<reference evidence="13 14" key="1">
    <citation type="submission" date="2018-11" db="EMBL/GenBank/DDBJ databases">
        <authorList>
            <consortium name="Pathogen Informatics"/>
        </authorList>
    </citation>
    <scope>NUCLEOTIDE SEQUENCE [LARGE SCALE GENOMIC DNA]</scope>
    <source>
        <strain evidence="13 14">Zambia</strain>
    </source>
</reference>
<feature type="compositionally biased region" description="Polar residues" evidence="11">
    <location>
        <begin position="958"/>
        <end position="971"/>
    </location>
</feature>
<keyword evidence="5" id="KW-0479">Metal-binding</keyword>
<feature type="compositionally biased region" description="Basic residues" evidence="11">
    <location>
        <begin position="1024"/>
        <end position="1033"/>
    </location>
</feature>
<dbReference type="InterPro" id="IPR000477">
    <property type="entry name" value="RT_dom"/>
</dbReference>
<dbReference type="InterPro" id="IPR009145">
    <property type="entry name" value="U2AF_small"/>
</dbReference>
<dbReference type="Gene3D" id="3.40.640.10">
    <property type="entry name" value="Type I PLP-dependent aspartate aminotransferase-like (Major domain)"/>
    <property type="match status" value="1"/>
</dbReference>
<accession>A0A183MVN0</accession>
<comment type="cofactor">
    <cofactor evidence="1">
        <name>pyridoxal 5'-phosphate</name>
        <dbReference type="ChEBI" id="CHEBI:597326"/>
    </cofactor>
</comment>
<feature type="region of interest" description="Disordered" evidence="11">
    <location>
        <begin position="948"/>
        <end position="1065"/>
    </location>
</feature>
<dbReference type="GO" id="GO:0000398">
    <property type="term" value="P:mRNA splicing, via spliceosome"/>
    <property type="evidence" value="ECO:0007669"/>
    <property type="project" value="InterPro"/>
</dbReference>
<dbReference type="UniPathway" id="UPA00334">
    <property type="reaction ID" value="UER00726"/>
</dbReference>
<dbReference type="PROSITE" id="PS50103">
    <property type="entry name" value="ZF_C3H1"/>
    <property type="match status" value="2"/>
</dbReference>
<dbReference type="GO" id="GO:0016212">
    <property type="term" value="F:kynurenine-oxoglutarate transaminase activity"/>
    <property type="evidence" value="ECO:0007669"/>
    <property type="project" value="TreeGrafter"/>
</dbReference>
<evidence type="ECO:0000256" key="8">
    <source>
        <dbReference type="ARBA" id="ARBA00022833"/>
    </source>
</evidence>
<dbReference type="Gene3D" id="3.30.70.330">
    <property type="match status" value="1"/>
</dbReference>
<dbReference type="InterPro" id="IPR012677">
    <property type="entry name" value="Nucleotide-bd_a/b_plait_sf"/>
</dbReference>
<evidence type="ECO:0000256" key="11">
    <source>
        <dbReference type="SAM" id="MobiDB-lite"/>
    </source>
</evidence>
<evidence type="ECO:0000313" key="14">
    <source>
        <dbReference type="Proteomes" id="UP000277204"/>
    </source>
</evidence>
<feature type="region of interest" description="Disordered" evidence="11">
    <location>
        <begin position="385"/>
        <end position="405"/>
    </location>
</feature>
<keyword evidence="14" id="KW-1185">Reference proteome</keyword>
<dbReference type="InterPro" id="IPR000571">
    <property type="entry name" value="Znf_CCCH"/>
</dbReference>
<evidence type="ECO:0000256" key="5">
    <source>
        <dbReference type="ARBA" id="ARBA00022723"/>
    </source>
</evidence>
<dbReference type="STRING" id="48269.A0A183MVN0"/>
<dbReference type="SUPFAM" id="SSF54928">
    <property type="entry name" value="RNA-binding domain, RBD"/>
    <property type="match status" value="1"/>
</dbReference>
<dbReference type="Pfam" id="PF00155">
    <property type="entry name" value="Aminotran_1_2"/>
    <property type="match status" value="1"/>
</dbReference>
<evidence type="ECO:0000313" key="13">
    <source>
        <dbReference type="EMBL" id="VDP34195.1"/>
    </source>
</evidence>
<evidence type="ECO:0000256" key="1">
    <source>
        <dbReference type="ARBA" id="ARBA00001933"/>
    </source>
</evidence>
<dbReference type="EMBL" id="UZAI01018181">
    <property type="protein sequence ID" value="VDP34195.1"/>
    <property type="molecule type" value="Genomic_DNA"/>
</dbReference>
<dbReference type="Gene3D" id="3.90.1150.10">
    <property type="entry name" value="Aspartate Aminotransferase, domain 1"/>
    <property type="match status" value="1"/>
</dbReference>
<evidence type="ECO:0000256" key="3">
    <source>
        <dbReference type="ARBA" id="ARBA00022576"/>
    </source>
</evidence>
<dbReference type="FunFam" id="3.40.640.10:FF:000024">
    <property type="entry name" value="Kynurenine--oxoglutarate transaminase 3"/>
    <property type="match status" value="1"/>
</dbReference>
<protein>
    <recommendedName>
        <fullName evidence="12">C3H1-type domain-containing protein</fullName>
    </recommendedName>
</protein>
<keyword evidence="7" id="KW-0863">Zinc-finger</keyword>
<dbReference type="GO" id="GO:0089701">
    <property type="term" value="C:U2AF complex"/>
    <property type="evidence" value="ECO:0007669"/>
    <property type="project" value="InterPro"/>
</dbReference>
<dbReference type="PANTHER" id="PTHR43807:SF20">
    <property type="entry name" value="FI04487P"/>
    <property type="match status" value="1"/>
</dbReference>
<dbReference type="Gene3D" id="3.60.10.10">
    <property type="entry name" value="Endonuclease/exonuclease/phosphatase"/>
    <property type="match status" value="1"/>
</dbReference>
<gene>
    <name evidence="13" type="ORF">SMRZ_LOCUS20105</name>
</gene>
<dbReference type="InterPro" id="IPR035979">
    <property type="entry name" value="RBD_domain_sf"/>
</dbReference>
<feature type="compositionally biased region" description="Low complexity" evidence="11">
    <location>
        <begin position="1035"/>
        <end position="1051"/>
    </location>
</feature>
<keyword evidence="4" id="KW-0808">Transferase</keyword>
<name>A0A183MVN0_9TREM</name>
<dbReference type="InterPro" id="IPR004839">
    <property type="entry name" value="Aminotransferase_I/II_large"/>
</dbReference>
<evidence type="ECO:0000256" key="4">
    <source>
        <dbReference type="ARBA" id="ARBA00022679"/>
    </source>
</evidence>
<evidence type="ECO:0000256" key="2">
    <source>
        <dbReference type="ARBA" id="ARBA00007441"/>
    </source>
</evidence>
<evidence type="ECO:0000256" key="9">
    <source>
        <dbReference type="ARBA" id="ARBA00022898"/>
    </source>
</evidence>
<dbReference type="PANTHER" id="PTHR43807">
    <property type="entry name" value="FI04487P"/>
    <property type="match status" value="1"/>
</dbReference>
<evidence type="ECO:0000256" key="7">
    <source>
        <dbReference type="ARBA" id="ARBA00022771"/>
    </source>
</evidence>
<dbReference type="InterPro" id="IPR051326">
    <property type="entry name" value="Kynurenine-oxoglutarate_AT"/>
</dbReference>
<dbReference type="Proteomes" id="UP000277204">
    <property type="component" value="Unassembled WGS sequence"/>
</dbReference>
<dbReference type="SUPFAM" id="SSF56219">
    <property type="entry name" value="DNase I-like"/>
    <property type="match status" value="1"/>
</dbReference>
<feature type="domain" description="C3H1-type" evidence="12">
    <location>
        <begin position="895"/>
        <end position="923"/>
    </location>
</feature>
<evidence type="ECO:0000259" key="12">
    <source>
        <dbReference type="PROSITE" id="PS50103"/>
    </source>
</evidence>
<dbReference type="Pfam" id="PF00078">
    <property type="entry name" value="RVT_1"/>
    <property type="match status" value="1"/>
</dbReference>
<keyword evidence="6" id="KW-0677">Repeat</keyword>
<proteinExistence type="inferred from homology"/>
<dbReference type="GO" id="GO:0097053">
    <property type="term" value="P:L-kynurenine catabolic process"/>
    <property type="evidence" value="ECO:0007669"/>
    <property type="project" value="UniProtKB-UniPathway"/>
</dbReference>
<keyword evidence="3" id="KW-0032">Aminotransferase</keyword>
<feature type="compositionally biased region" description="Basic residues" evidence="11">
    <location>
        <begin position="972"/>
        <end position="986"/>
    </location>
</feature>
<dbReference type="InterPro" id="IPR036691">
    <property type="entry name" value="Endo/exonu/phosph_ase_sf"/>
</dbReference>
<dbReference type="CDD" id="cd09076">
    <property type="entry name" value="L1-EN"/>
    <property type="match status" value="1"/>
</dbReference>
<dbReference type="SMART" id="SM00356">
    <property type="entry name" value="ZnF_C3H1"/>
    <property type="match status" value="2"/>
</dbReference>